<evidence type="ECO:0000313" key="3">
    <source>
        <dbReference type="Proteomes" id="UP000245119"/>
    </source>
</evidence>
<dbReference type="InterPro" id="IPR038905">
    <property type="entry name" value="ARMC2"/>
</dbReference>
<comment type="caution">
    <text evidence="2">The sequence shown here is derived from an EMBL/GenBank/DDBJ whole genome shotgun (WGS) entry which is preliminary data.</text>
</comment>
<dbReference type="SUPFAM" id="SSF48371">
    <property type="entry name" value="ARM repeat"/>
    <property type="match status" value="1"/>
</dbReference>
<reference evidence="2 3" key="1">
    <citation type="submission" date="2018-04" db="EMBL/GenBank/DDBJ databases">
        <title>The genome of golden apple snail Pomacea canaliculata provides insight into stress tolerance and invasive adaptation.</title>
        <authorList>
            <person name="Liu C."/>
            <person name="Liu B."/>
            <person name="Ren Y."/>
            <person name="Zhang Y."/>
            <person name="Wang H."/>
            <person name="Li S."/>
            <person name="Jiang F."/>
            <person name="Yin L."/>
            <person name="Zhang G."/>
            <person name="Qian W."/>
            <person name="Fan W."/>
        </authorList>
    </citation>
    <scope>NUCLEOTIDE SEQUENCE [LARGE SCALE GENOMIC DNA]</scope>
    <source>
        <strain evidence="2">SZHN2017</strain>
        <tissue evidence="2">Muscle</tissue>
    </source>
</reference>
<feature type="compositionally biased region" description="Polar residues" evidence="1">
    <location>
        <begin position="60"/>
        <end position="79"/>
    </location>
</feature>
<evidence type="ECO:0000256" key="1">
    <source>
        <dbReference type="SAM" id="MobiDB-lite"/>
    </source>
</evidence>
<feature type="compositionally biased region" description="Pro residues" evidence="1">
    <location>
        <begin position="115"/>
        <end position="126"/>
    </location>
</feature>
<dbReference type="STRING" id="400727.A0A2T7P4Z0"/>
<dbReference type="InterPro" id="IPR011989">
    <property type="entry name" value="ARM-like"/>
</dbReference>
<name>A0A2T7P4Z0_POMCA</name>
<dbReference type="Gene3D" id="1.25.10.10">
    <property type="entry name" value="Leucine-rich Repeat Variant"/>
    <property type="match status" value="2"/>
</dbReference>
<protein>
    <recommendedName>
        <fullName evidence="4">Armadillo repeat-containing protein 2</fullName>
    </recommendedName>
</protein>
<dbReference type="EMBL" id="PZQS01000006">
    <property type="protein sequence ID" value="PVD28492.1"/>
    <property type="molecule type" value="Genomic_DNA"/>
</dbReference>
<dbReference type="Proteomes" id="UP000245119">
    <property type="component" value="Linkage Group LG6"/>
</dbReference>
<keyword evidence="3" id="KW-1185">Reference proteome</keyword>
<gene>
    <name evidence="2" type="ORF">C0Q70_11080</name>
</gene>
<dbReference type="OrthoDB" id="247006at2759"/>
<accession>A0A2T7P4Z0</accession>
<feature type="compositionally biased region" description="Polar residues" evidence="1">
    <location>
        <begin position="139"/>
        <end position="161"/>
    </location>
</feature>
<dbReference type="PANTHER" id="PTHR21356:SF1">
    <property type="entry name" value="ARMADILLO REPEAT-CONTAINING PROTEIN 2"/>
    <property type="match status" value="1"/>
</dbReference>
<dbReference type="AlphaFoldDB" id="A0A2T7P4Z0"/>
<proteinExistence type="predicted"/>
<dbReference type="PANTHER" id="PTHR21356">
    <property type="entry name" value="ARMADILLO REPEAT CONTAINING 2"/>
    <property type="match status" value="1"/>
</dbReference>
<dbReference type="GO" id="GO:0044782">
    <property type="term" value="P:cilium organization"/>
    <property type="evidence" value="ECO:0007669"/>
    <property type="project" value="TreeGrafter"/>
</dbReference>
<feature type="compositionally biased region" description="Basic and acidic residues" evidence="1">
    <location>
        <begin position="166"/>
        <end position="189"/>
    </location>
</feature>
<evidence type="ECO:0008006" key="4">
    <source>
        <dbReference type="Google" id="ProtNLM"/>
    </source>
</evidence>
<sequence>MQESTMDLGQKKSTLSRPFYEPPENKATSSQIINEARSSLRTLGATRPFTPRDEQRHLFPTSTNRTPESRPPSSFSLNSRHFEGPDSRPVSGTRLSPLDHAPRTTGVADLESILPPKPPTSDPNRPPSRRSANSRHRIYSQQNSDVTSVYSREGSAGSQRSGCVADAKEENLVHDKPIVRAHSGPKERTQPLLLEDEGSSEVKEATVRLAGSANSPPSSAGSHRSGSGGTRRSSIGQSRTGSLGRLDEDTDELYNQKVAPMLEQMAALSKKKDCDRFLVLAGNLYNLLEENNCLGKHFHHRSTVLKVIFKLLDVEEPRLLLKLARLILAFRVGGNNLLNVCKLVFKVSRNEKNDSYFLEENLLNLLLDTIRGADHQVSCEALIYCVGAVKFLTGNATILKRLARLDCIKVLATLMHNIIKTNKETGKVGDQFGHILVQLAAALRNLADTNSGREQFISHHVVEGLTVLIETYPNDSDLMLYISRIFSKVTLHTDCSTALADQHGCYKSFVSLLKRYLKKEDLVVRLCFVLGNLTAKNEQARQRLFQEKDALDVLLNVLRTYNDMDKQGAHEVPAEPPLDESTENTSSINKVEDVLIKVIRVLANLSISEDVGPFIAASPQCITNLLHIIERKDITESEELILNCVAAVNNLTYYTTKQSTVTPQHLTIAQSMLKLVLTSNMEAILETARVFGNLTRHKPVRDFLSEKKVDAIMVTLLDSGNRELVYVACGVLINFMIDEERRPLLKQEGGVTKCIEVLRDFGREDWQLCSTVCKVLCNYSTHMTSSANTFGHKEAQLLSDLLIEYLDKDAALDLSQHPIVVEDEVKAYIHEIWETDFCPVASQLLRRIELHQCDLEPLEAPG</sequence>
<feature type="compositionally biased region" description="Polar residues" evidence="1">
    <location>
        <begin position="26"/>
        <end position="41"/>
    </location>
</feature>
<dbReference type="InterPro" id="IPR016024">
    <property type="entry name" value="ARM-type_fold"/>
</dbReference>
<organism evidence="2 3">
    <name type="scientific">Pomacea canaliculata</name>
    <name type="common">Golden apple snail</name>
    <dbReference type="NCBI Taxonomy" id="400727"/>
    <lineage>
        <taxon>Eukaryota</taxon>
        <taxon>Metazoa</taxon>
        <taxon>Spiralia</taxon>
        <taxon>Lophotrochozoa</taxon>
        <taxon>Mollusca</taxon>
        <taxon>Gastropoda</taxon>
        <taxon>Caenogastropoda</taxon>
        <taxon>Architaenioglossa</taxon>
        <taxon>Ampullarioidea</taxon>
        <taxon>Ampullariidae</taxon>
        <taxon>Pomacea</taxon>
    </lineage>
</organism>
<evidence type="ECO:0000313" key="2">
    <source>
        <dbReference type="EMBL" id="PVD28492.1"/>
    </source>
</evidence>
<feature type="compositionally biased region" description="Polar residues" evidence="1">
    <location>
        <begin position="1"/>
        <end position="16"/>
    </location>
</feature>
<feature type="region of interest" description="Disordered" evidence="1">
    <location>
        <begin position="1"/>
        <end position="247"/>
    </location>
</feature>
<feature type="compositionally biased region" description="Low complexity" evidence="1">
    <location>
        <begin position="210"/>
        <end position="242"/>
    </location>
</feature>